<dbReference type="EMBL" id="CAUYUJ010009208">
    <property type="protein sequence ID" value="CAK0826121.1"/>
    <property type="molecule type" value="Genomic_DNA"/>
</dbReference>
<dbReference type="PANTHER" id="PTHR43681:SF1">
    <property type="entry name" value="SARCALUMENIN"/>
    <property type="match status" value="1"/>
</dbReference>
<evidence type="ECO:0000256" key="1">
    <source>
        <dbReference type="SAM" id="Phobius"/>
    </source>
</evidence>
<proteinExistence type="predicted"/>
<dbReference type="SUPFAM" id="SSF52540">
    <property type="entry name" value="P-loop containing nucleoside triphosphate hydrolases"/>
    <property type="match status" value="1"/>
</dbReference>
<evidence type="ECO:0000313" key="3">
    <source>
        <dbReference type="EMBL" id="CAK0826121.1"/>
    </source>
</evidence>
<comment type="caution">
    <text evidence="3">The sequence shown here is derived from an EMBL/GenBank/DDBJ whole genome shotgun (WGS) entry which is preliminary data.</text>
</comment>
<accession>A0ABN9S376</accession>
<dbReference type="InterPro" id="IPR027417">
    <property type="entry name" value="P-loop_NTPase"/>
</dbReference>
<sequence length="457" mass="50746">MERVVTFIQDAVVRPIDSRLRGHPFGNDLQAFPLTPTVLVIGNHSSGKSTFINDMLGRQVQETGVAPTDDGFTILERARPPATPATEEDGPTLLGCPQNKPFHELRRFGEAFLGHFRRKRILLPDGASMPYGLQLVDSPGMIDTPGDGVRGRGYDFVKVVRWWAKRSDLILMLFDPDKPGTTGESLEVLTKSLSGLEFKFRIVLNKVDGLDSVVDFARAYGTLGWALSKVIPRKDIPLIYTTCNRAFADRARASVLPLDEFAASRDDVVSAVFQAKERHWDNVITTLERTLRQVEMVAAILRRVRMEAVRQQVVVPALVLAAVSVPGLVGSWALRGGAQSGFLGACYAVVYVCCGSLLRLNAHQFEALQRAEGGLNAAFDKEYSELFIHGDREDYRADWALARPLVSTILRATPSLSRMRSATPEQIAKVRECLERDVWYLRQLARARRLSMQDPGG</sequence>
<feature type="transmembrane region" description="Helical" evidence="1">
    <location>
        <begin position="313"/>
        <end position="334"/>
    </location>
</feature>
<keyword evidence="1" id="KW-1133">Transmembrane helix</keyword>
<dbReference type="Gene3D" id="3.40.50.300">
    <property type="entry name" value="P-loop containing nucleotide triphosphate hydrolases"/>
    <property type="match status" value="1"/>
</dbReference>
<dbReference type="PANTHER" id="PTHR43681">
    <property type="entry name" value="TRANSMEMBRANE GTPASE FZO"/>
    <property type="match status" value="1"/>
</dbReference>
<dbReference type="InterPro" id="IPR045063">
    <property type="entry name" value="Dynamin_N"/>
</dbReference>
<name>A0ABN9S376_9DINO</name>
<gene>
    <name evidence="3" type="ORF">PCOR1329_LOCUS26069</name>
</gene>
<feature type="transmembrane region" description="Helical" evidence="1">
    <location>
        <begin position="340"/>
        <end position="360"/>
    </location>
</feature>
<keyword evidence="4" id="KW-1185">Reference proteome</keyword>
<protein>
    <recommendedName>
        <fullName evidence="2">Dynamin N-terminal domain-containing protein</fullName>
    </recommendedName>
</protein>
<organism evidence="3 4">
    <name type="scientific">Prorocentrum cordatum</name>
    <dbReference type="NCBI Taxonomy" id="2364126"/>
    <lineage>
        <taxon>Eukaryota</taxon>
        <taxon>Sar</taxon>
        <taxon>Alveolata</taxon>
        <taxon>Dinophyceae</taxon>
        <taxon>Prorocentrales</taxon>
        <taxon>Prorocentraceae</taxon>
        <taxon>Prorocentrum</taxon>
    </lineage>
</organism>
<dbReference type="Pfam" id="PF00350">
    <property type="entry name" value="Dynamin_N"/>
    <property type="match status" value="1"/>
</dbReference>
<dbReference type="Proteomes" id="UP001189429">
    <property type="component" value="Unassembled WGS sequence"/>
</dbReference>
<keyword evidence="1" id="KW-0812">Transmembrane</keyword>
<feature type="non-terminal residue" evidence="3">
    <location>
        <position position="457"/>
    </location>
</feature>
<evidence type="ECO:0000259" key="2">
    <source>
        <dbReference type="Pfam" id="PF00350"/>
    </source>
</evidence>
<dbReference type="InterPro" id="IPR051943">
    <property type="entry name" value="TRAFAC_Dynamin-like_GTPase"/>
</dbReference>
<keyword evidence="1" id="KW-0472">Membrane</keyword>
<reference evidence="3" key="1">
    <citation type="submission" date="2023-10" db="EMBL/GenBank/DDBJ databases">
        <authorList>
            <person name="Chen Y."/>
            <person name="Shah S."/>
            <person name="Dougan E. K."/>
            <person name="Thang M."/>
            <person name="Chan C."/>
        </authorList>
    </citation>
    <scope>NUCLEOTIDE SEQUENCE [LARGE SCALE GENOMIC DNA]</scope>
</reference>
<feature type="domain" description="Dynamin N-terminal" evidence="2">
    <location>
        <begin position="38"/>
        <end position="206"/>
    </location>
</feature>
<evidence type="ECO:0000313" key="4">
    <source>
        <dbReference type="Proteomes" id="UP001189429"/>
    </source>
</evidence>